<dbReference type="Proteomes" id="UP000060699">
    <property type="component" value="Chromosome"/>
</dbReference>
<comment type="catalytic activity">
    <reaction evidence="1">
        <text>[L-4-(L-arginin-2-N-yl)aspartate](n) + H2O = [L-4-(L-arginin-2-N-yl)aspartate](n-1) + L-4-(L-arginin-2-N-yl)aspartate</text>
        <dbReference type="Rhea" id="RHEA:12845"/>
        <dbReference type="Rhea" id="RHEA-COMP:13728"/>
        <dbReference type="Rhea" id="RHEA-COMP:13734"/>
        <dbReference type="ChEBI" id="CHEBI:15377"/>
        <dbReference type="ChEBI" id="CHEBI:137986"/>
        <dbReference type="ChEBI" id="CHEBI:137991"/>
        <dbReference type="EC" id="3.4.15.6"/>
    </reaction>
</comment>
<dbReference type="NCBIfam" id="TIGR02069">
    <property type="entry name" value="cyanophycinase"/>
    <property type="match status" value="1"/>
</dbReference>
<gene>
    <name evidence="9" type="ORF">RD2015_844</name>
</gene>
<dbReference type="PANTHER" id="PTHR36175">
    <property type="entry name" value="CYANOPHYCINASE"/>
    <property type="match status" value="1"/>
</dbReference>
<dbReference type="Gene3D" id="3.40.50.880">
    <property type="match status" value="1"/>
</dbReference>
<evidence type="ECO:0000256" key="1">
    <source>
        <dbReference type="ARBA" id="ARBA00001092"/>
    </source>
</evidence>
<evidence type="ECO:0000256" key="8">
    <source>
        <dbReference type="ARBA" id="ARBA00022825"/>
    </source>
</evidence>
<sequence length="286" mass="30187">MVTKDRAAGEGRGLLAVIGGNEDRDGDRAVLAALLRALPMQRPRVLVLTAASGAPAELWQHYRAAFETLGAEPFWLDARDPEELDTAPAMARLAAVDLIFLTGGDQHRLLDTLGDTPAMDLIVRRHATEGLAVAGTSAGASALGARMPRGDEGSQIAGGPPGPLPPGLGLWPRVVVDQHFSERKRLSRLVQFLGVSPGHVGLGLDEDTAVFLHPDDLMEVVGSGKVTVVAGGGPGTRLQAMGQGECWSLDEVSLHLLTGGLRLDGRHLPEGTPDALRRLLDRSVED</sequence>
<evidence type="ECO:0000256" key="2">
    <source>
        <dbReference type="ARBA" id="ARBA00002039"/>
    </source>
</evidence>
<dbReference type="Pfam" id="PF03575">
    <property type="entry name" value="Peptidase_S51"/>
    <property type="match status" value="1"/>
</dbReference>
<keyword evidence="6" id="KW-0645">Protease</keyword>
<name>A0A0U3MD26_9BURK</name>
<evidence type="ECO:0000313" key="10">
    <source>
        <dbReference type="Proteomes" id="UP000060699"/>
    </source>
</evidence>
<evidence type="ECO:0000313" key="9">
    <source>
        <dbReference type="EMBL" id="ALV05340.1"/>
    </source>
</evidence>
<dbReference type="InterPro" id="IPR011811">
    <property type="entry name" value="Peptidase_S51_cyanophycinase"/>
</dbReference>
<dbReference type="CDD" id="cd03145">
    <property type="entry name" value="GAT1_cyanophycinase"/>
    <property type="match status" value="1"/>
</dbReference>
<evidence type="ECO:0000256" key="4">
    <source>
        <dbReference type="ARBA" id="ARBA00013115"/>
    </source>
</evidence>
<dbReference type="GO" id="GO:0008241">
    <property type="term" value="F:peptidyl-dipeptidase activity"/>
    <property type="evidence" value="ECO:0007669"/>
    <property type="project" value="UniProtKB-EC"/>
</dbReference>
<dbReference type="PANTHER" id="PTHR36175:SF1">
    <property type="entry name" value="CYANOPHYCINASE"/>
    <property type="match status" value="1"/>
</dbReference>
<evidence type="ECO:0000256" key="7">
    <source>
        <dbReference type="ARBA" id="ARBA00022801"/>
    </source>
</evidence>
<dbReference type="OrthoDB" id="9799980at2"/>
<evidence type="ECO:0000256" key="3">
    <source>
        <dbReference type="ARBA" id="ARBA00006534"/>
    </source>
</evidence>
<dbReference type="GO" id="GO:0008236">
    <property type="term" value="F:serine-type peptidase activity"/>
    <property type="evidence" value="ECO:0007669"/>
    <property type="project" value="UniProtKB-KW"/>
</dbReference>
<dbReference type="RefSeq" id="WP_058933825.1">
    <property type="nucleotide sequence ID" value="NZ_CP013729.1"/>
</dbReference>
<dbReference type="EC" id="3.4.15.6" evidence="4"/>
<dbReference type="InterPro" id="IPR005320">
    <property type="entry name" value="Peptidase_S51"/>
</dbReference>
<dbReference type="EMBL" id="CP013729">
    <property type="protein sequence ID" value="ALV05340.1"/>
    <property type="molecule type" value="Genomic_DNA"/>
</dbReference>
<keyword evidence="10" id="KW-1185">Reference proteome</keyword>
<dbReference type="GO" id="GO:0006508">
    <property type="term" value="P:proteolysis"/>
    <property type="evidence" value="ECO:0007669"/>
    <property type="project" value="UniProtKB-KW"/>
</dbReference>
<keyword evidence="8" id="KW-0720">Serine protease</keyword>
<protein>
    <recommendedName>
        <fullName evidence="5">Cyanophycinase</fullName>
        <ecNumber evidence="4">3.4.15.6</ecNumber>
    </recommendedName>
</protein>
<dbReference type="KEGG" id="rdp:RD2015_844"/>
<organism evidence="9 10">
    <name type="scientific">Roseateles depolymerans</name>
    <dbReference type="NCBI Taxonomy" id="76731"/>
    <lineage>
        <taxon>Bacteria</taxon>
        <taxon>Pseudomonadati</taxon>
        <taxon>Pseudomonadota</taxon>
        <taxon>Betaproteobacteria</taxon>
        <taxon>Burkholderiales</taxon>
        <taxon>Sphaerotilaceae</taxon>
        <taxon>Roseateles</taxon>
    </lineage>
</organism>
<comment type="function">
    <text evidence="2">Exopeptidase that catalyzes the hydrolytic cleavage of multi-L-arginyl-poly-L-aspartic acid (cyanophycin; a water-insoluble reserve polymer) into aspartate-arginine dipeptides.</text>
</comment>
<comment type="similarity">
    <text evidence="3">Belongs to the peptidase S51 family.</text>
</comment>
<reference evidence="9 10" key="1">
    <citation type="submission" date="2015-12" db="EMBL/GenBank/DDBJ databases">
        <title>Complete genome of Roseateles depolymerans KCTC 42856.</title>
        <authorList>
            <person name="Kim K.M."/>
        </authorList>
    </citation>
    <scope>NUCLEOTIDE SEQUENCE [LARGE SCALE GENOMIC DNA]</scope>
    <source>
        <strain evidence="9 10">KCTC 42856</strain>
    </source>
</reference>
<evidence type="ECO:0000256" key="6">
    <source>
        <dbReference type="ARBA" id="ARBA00022670"/>
    </source>
</evidence>
<evidence type="ECO:0000256" key="5">
    <source>
        <dbReference type="ARBA" id="ARBA00015719"/>
    </source>
</evidence>
<proteinExistence type="inferred from homology"/>
<accession>A0A0U3MD26</accession>
<dbReference type="STRING" id="76731.RD2015_844"/>
<dbReference type="InterPro" id="IPR029062">
    <property type="entry name" value="Class_I_gatase-like"/>
</dbReference>
<dbReference type="SUPFAM" id="SSF52317">
    <property type="entry name" value="Class I glutamine amidotransferase-like"/>
    <property type="match status" value="1"/>
</dbReference>
<keyword evidence="7" id="KW-0378">Hydrolase</keyword>
<dbReference type="AlphaFoldDB" id="A0A0U3MD26"/>